<dbReference type="Gene3D" id="3.90.180.10">
    <property type="entry name" value="Medium-chain alcohol dehydrogenases, catalytic domain"/>
    <property type="match status" value="1"/>
</dbReference>
<evidence type="ECO:0000256" key="2">
    <source>
        <dbReference type="ARBA" id="ARBA00022723"/>
    </source>
</evidence>
<dbReference type="AlphaFoldDB" id="A0A0K8MIU3"/>
<accession>A0A0K8MIU3</accession>
<dbReference type="EMBL" id="DF968005">
    <property type="protein sequence ID" value="GAP00388.1"/>
    <property type="molecule type" value="Genomic_DNA"/>
</dbReference>
<dbReference type="SUPFAM" id="SSF51735">
    <property type="entry name" value="NAD(P)-binding Rossmann-fold domains"/>
    <property type="match status" value="1"/>
</dbReference>
<dbReference type="InterPro" id="IPR036291">
    <property type="entry name" value="NAD(P)-bd_dom_sf"/>
</dbReference>
<keyword evidence="6" id="KW-1185">Reference proteome</keyword>
<dbReference type="InterPro" id="IPR013149">
    <property type="entry name" value="ADH-like_C"/>
</dbReference>
<dbReference type="Pfam" id="PF00107">
    <property type="entry name" value="ADH_zinc_N"/>
    <property type="match status" value="1"/>
</dbReference>
<reference evidence="5 6" key="1">
    <citation type="journal article" date="2015" name="BMC Genomics">
        <title>Comparative genomics of Fructobacillus spp. and Leuconostoc spp. reveals niche-specific evolution of Fructobacillus spp.</title>
        <authorList>
            <person name="Endo A."/>
            <person name="Tanizawa Y."/>
            <person name="Tanaka N."/>
            <person name="Maeno S."/>
            <person name="Kumar H."/>
            <person name="Shiwa Y."/>
            <person name="Okada S."/>
            <person name="Yoshikawa H."/>
            <person name="Dicks L."/>
            <person name="Nakagawa J."/>
            <person name="Arita M."/>
        </authorList>
    </citation>
    <scope>NUCLEOTIDE SEQUENCE [LARGE SCALE GENOMIC DNA]</scope>
    <source>
        <strain evidence="5 6">JCM 12225</strain>
    </source>
</reference>
<proteinExistence type="predicted"/>
<dbReference type="Gene3D" id="3.40.50.720">
    <property type="entry name" value="NAD(P)-binding Rossmann-like Domain"/>
    <property type="match status" value="1"/>
</dbReference>
<keyword evidence="3" id="KW-0862">Zinc</keyword>
<dbReference type="Proteomes" id="UP000253891">
    <property type="component" value="Unassembled WGS sequence"/>
</dbReference>
<dbReference type="STRING" id="157463.GCA_001047075_01276"/>
<comment type="cofactor">
    <cofactor evidence="1">
        <name>Zn(2+)</name>
        <dbReference type="ChEBI" id="CHEBI:29105"/>
    </cofactor>
</comment>
<dbReference type="PANTHER" id="PTHR42813:SF2">
    <property type="entry name" value="DEHYDROGENASE, ZINC-CONTAINING, PUTATIVE (AFU_ORTHOLOGUE AFUA_2G02810)-RELATED"/>
    <property type="match status" value="1"/>
</dbReference>
<evidence type="ECO:0000313" key="5">
    <source>
        <dbReference type="EMBL" id="GAP00388.1"/>
    </source>
</evidence>
<gene>
    <name evidence="5" type="ORF">FFIC_284050</name>
</gene>
<protein>
    <submittedName>
        <fullName evidence="5">Alcohol dehydrogenase</fullName>
    </submittedName>
</protein>
<evidence type="ECO:0000256" key="1">
    <source>
        <dbReference type="ARBA" id="ARBA00001947"/>
    </source>
</evidence>
<sequence>MIIGDGAVGLCAVIAAKLRGAKQIIIMSRHEDRQKLALEFGATHIIPERGEEGVQKVMDLTNGFGADAVMECVGNEQSTQTAVAVARPGASIGRVGLPHGKDIDMATTFYRNIFIGGGPASVTTYDKEVLLKAVLDGEINPGKVFTSEYALADINAAYQAMDQRQTIKAAISVS</sequence>
<dbReference type="PANTHER" id="PTHR42813">
    <property type="entry name" value="ZINC-TYPE ALCOHOL DEHYDROGENASE-LIKE"/>
    <property type="match status" value="1"/>
</dbReference>
<dbReference type="GO" id="GO:0046872">
    <property type="term" value="F:metal ion binding"/>
    <property type="evidence" value="ECO:0007669"/>
    <property type="project" value="UniProtKB-KW"/>
</dbReference>
<keyword evidence="2" id="KW-0479">Metal-binding</keyword>
<evidence type="ECO:0000313" key="6">
    <source>
        <dbReference type="Proteomes" id="UP000253891"/>
    </source>
</evidence>
<organism evidence="5 6">
    <name type="scientific">Fructobacillus ficulneus</name>
    <dbReference type="NCBI Taxonomy" id="157463"/>
    <lineage>
        <taxon>Bacteria</taxon>
        <taxon>Bacillati</taxon>
        <taxon>Bacillota</taxon>
        <taxon>Bacilli</taxon>
        <taxon>Lactobacillales</taxon>
        <taxon>Lactobacillaceae</taxon>
        <taxon>Fructobacillus</taxon>
    </lineage>
</organism>
<name>A0A0K8MIU3_9LACO</name>
<feature type="domain" description="Alcohol dehydrogenase-like C-terminal" evidence="4">
    <location>
        <begin position="7"/>
        <end position="114"/>
    </location>
</feature>
<evidence type="ECO:0000259" key="4">
    <source>
        <dbReference type="Pfam" id="PF00107"/>
    </source>
</evidence>
<evidence type="ECO:0000256" key="3">
    <source>
        <dbReference type="ARBA" id="ARBA00022833"/>
    </source>
</evidence>